<dbReference type="SUPFAM" id="SSF51011">
    <property type="entry name" value="Glycosyl hydrolase domain"/>
    <property type="match status" value="1"/>
</dbReference>
<dbReference type="InterPro" id="IPR036514">
    <property type="entry name" value="SGNH_hydro_sf"/>
</dbReference>
<dbReference type="Proteomes" id="UP000245720">
    <property type="component" value="Unassembled WGS sequence"/>
</dbReference>
<dbReference type="PROSITE" id="PS51766">
    <property type="entry name" value="DOCKERIN"/>
    <property type="match status" value="1"/>
</dbReference>
<dbReference type="PANTHER" id="PTHR42767:SF1">
    <property type="entry name" value="ENDO-BETA-1,6-GALACTANASE-LIKE DOMAIN-CONTAINING PROTEIN"/>
    <property type="match status" value="1"/>
</dbReference>
<proteinExistence type="predicted"/>
<dbReference type="SUPFAM" id="SSF51445">
    <property type="entry name" value="(Trans)glycosidases"/>
    <property type="match status" value="1"/>
</dbReference>
<dbReference type="AlphaFoldDB" id="A0A315XTT6"/>
<evidence type="ECO:0000256" key="1">
    <source>
        <dbReference type="ARBA" id="ARBA00022801"/>
    </source>
</evidence>
<dbReference type="InterPro" id="IPR002105">
    <property type="entry name" value="Dockerin_1_rpt"/>
</dbReference>
<organism evidence="4 5">
    <name type="scientific">Ruminococcus flavefaciens</name>
    <dbReference type="NCBI Taxonomy" id="1265"/>
    <lineage>
        <taxon>Bacteria</taxon>
        <taxon>Bacillati</taxon>
        <taxon>Bacillota</taxon>
        <taxon>Clostridia</taxon>
        <taxon>Eubacteriales</taxon>
        <taxon>Oscillospiraceae</taxon>
        <taxon>Ruminococcus</taxon>
    </lineage>
</organism>
<evidence type="ECO:0000313" key="4">
    <source>
        <dbReference type="EMBL" id="PWJ09701.1"/>
    </source>
</evidence>
<dbReference type="InterPro" id="IPR036439">
    <property type="entry name" value="Dockerin_dom_sf"/>
</dbReference>
<dbReference type="Pfam" id="PF00404">
    <property type="entry name" value="Dockerin_1"/>
    <property type="match status" value="1"/>
</dbReference>
<dbReference type="InterPro" id="IPR017853">
    <property type="entry name" value="GH"/>
</dbReference>
<gene>
    <name evidence="4" type="ORF">IE37_03420</name>
</gene>
<dbReference type="SUPFAM" id="SSF49785">
    <property type="entry name" value="Galactose-binding domain-like"/>
    <property type="match status" value="1"/>
</dbReference>
<dbReference type="RefSeq" id="WP_109728102.1">
    <property type="nucleotide sequence ID" value="NZ_QGDI01000021.1"/>
</dbReference>
<feature type="chain" id="PRO_5039069776" evidence="2">
    <location>
        <begin position="28"/>
        <end position="1041"/>
    </location>
</feature>
<dbReference type="SUPFAM" id="SSF63446">
    <property type="entry name" value="Type I dockerin domain"/>
    <property type="match status" value="1"/>
</dbReference>
<dbReference type="GO" id="GO:0000272">
    <property type="term" value="P:polysaccharide catabolic process"/>
    <property type="evidence" value="ECO:0007669"/>
    <property type="project" value="InterPro"/>
</dbReference>
<dbReference type="InterPro" id="IPR008979">
    <property type="entry name" value="Galactose-bd-like_sf"/>
</dbReference>
<dbReference type="Gene3D" id="3.20.20.80">
    <property type="entry name" value="Glycosidases"/>
    <property type="match status" value="1"/>
</dbReference>
<dbReference type="Pfam" id="PF02018">
    <property type="entry name" value="CBM_4_9"/>
    <property type="match status" value="1"/>
</dbReference>
<sequence length="1041" mass="112978">MKTTNIFGKMLSAVTAAALLFSGTAVFSGTSPLEASAAGAAVIDTTDIHQTIRGFGGINLPEWISQGDMTDAQVQKAFGNGEDEMGLTILRIYISDDSNAWKNAVPTAKRAQALGATVFASPWYPPASMRSAGSSSRYVLNKNQYGDYAKHLNNYIKYMEGEGIDLYSVSVQNEPDYAKDWTAWSTSDLVSFIANYGKQVTAGTNAKLMSPESFQYRKDIYNGILGNQQAFANTDLFGTHFYGTSRNDMDFPALENCGKDIWMTEVYVPDSNSDADEYPKALQVAENIHNGLVVGNMNAYVWWYIRRSYGPMKENGQISKRGYCMAQYSKWVRPGAVRIGATEQPNSNVLVSAYKNTDGTIAVVAINKNKSNVNQEFQMGSGETLTYVDSYTTSAAGNLKKNELSASGTSFSATLPSESVTTFVLSGEGGGQDPSKVLDDDGYFFHDTFDSSTNSWTGRASETVETASGKGMDDTGALSVSGRTATWNGAAKSLSSRTFAAGSEFSFAANVKYDSGPAEQGFQLSLQYSDGTDTKYAQIAAGKAVKGEWMQLANTNYTIPAGATDLKLYVETDETDSDYISFYVDEAVGAPAGTVIKGAEPPKQVILGDVNFDGAVDSLDMITARKGIIAGNLTGSTLKAADVDQNGKFEVADLVNIQKFILKKITEWPEPEIIIPPEPQYDSKWDTYQETASAQYIDFYKSSIKHMGNTYRLDKKLAGAENGDPLTIAYLGGSITEGKNYTTPFSNYVRNTFAKGSFKEVNAGLSGTSSVVGLVRSEQEIVAQNPDIIFLEFSVNDHEDIMYKKCFESCIKKFLDLPNEPAVIVLITRAQGGFSSQNQMYPIGKNFDIPVISMDDALTKAFNSGFLKASDYYTDEYHPHQKGGQLIADCLGYFFRQAMKTENRSSSYTLPSKAVYGFEYADCVNINPKNMTGFNAGSWTSGMGYNSSPSLNYSYTLNGGSPMTFKAQGKGLIIVFKANSSGMGSINVTVNGKTTKVNGSKQYTWGGPDAELGYYQDTSGELDVSITGSGQFTIWGMGLIK</sequence>
<dbReference type="Pfam" id="PF17189">
    <property type="entry name" value="Glyco_hydro_30C"/>
    <property type="match status" value="1"/>
</dbReference>
<dbReference type="InterPro" id="IPR013780">
    <property type="entry name" value="Glyco_hydro_b"/>
</dbReference>
<name>A0A315XTT6_RUMFL</name>
<feature type="domain" description="Dockerin" evidence="3">
    <location>
        <begin position="603"/>
        <end position="670"/>
    </location>
</feature>
<reference evidence="4 5" key="1">
    <citation type="submission" date="2018-05" db="EMBL/GenBank/DDBJ databases">
        <title>The Hungate 1000. A catalogue of reference genomes from the rumen microbiome.</title>
        <authorList>
            <person name="Kelly W."/>
        </authorList>
    </citation>
    <scope>NUCLEOTIDE SEQUENCE [LARGE SCALE GENOMIC DNA]</scope>
    <source>
        <strain evidence="4 5">SAb67</strain>
    </source>
</reference>
<protein>
    <submittedName>
        <fullName evidence="4">O-glycosyl hydrolase</fullName>
    </submittedName>
</protein>
<keyword evidence="2" id="KW-0732">Signal</keyword>
<evidence type="ECO:0000313" key="5">
    <source>
        <dbReference type="Proteomes" id="UP000245720"/>
    </source>
</evidence>
<evidence type="ECO:0000256" key="2">
    <source>
        <dbReference type="SAM" id="SignalP"/>
    </source>
</evidence>
<dbReference type="Gene3D" id="2.60.40.1180">
    <property type="entry name" value="Golgi alpha-mannosidase II"/>
    <property type="match status" value="1"/>
</dbReference>
<dbReference type="InterPro" id="IPR039743">
    <property type="entry name" value="6GAL/EXGAL"/>
</dbReference>
<dbReference type="OrthoDB" id="8233337at2"/>
<feature type="signal peptide" evidence="2">
    <location>
        <begin position="1"/>
        <end position="27"/>
    </location>
</feature>
<evidence type="ECO:0000259" key="3">
    <source>
        <dbReference type="PROSITE" id="PS51766"/>
    </source>
</evidence>
<dbReference type="GO" id="GO:0004553">
    <property type="term" value="F:hydrolase activity, hydrolyzing O-glycosyl compounds"/>
    <property type="evidence" value="ECO:0007669"/>
    <property type="project" value="InterPro"/>
</dbReference>
<dbReference type="CDD" id="cd14256">
    <property type="entry name" value="Dockerin_I"/>
    <property type="match status" value="1"/>
</dbReference>
<dbReference type="SUPFAM" id="SSF52266">
    <property type="entry name" value="SGNH hydrolase"/>
    <property type="match status" value="1"/>
</dbReference>
<dbReference type="InterPro" id="IPR016134">
    <property type="entry name" value="Dockerin_dom"/>
</dbReference>
<dbReference type="EMBL" id="QGDI01000021">
    <property type="protein sequence ID" value="PWJ09701.1"/>
    <property type="molecule type" value="Genomic_DNA"/>
</dbReference>
<dbReference type="CDD" id="cd00229">
    <property type="entry name" value="SGNH_hydrolase"/>
    <property type="match status" value="1"/>
</dbReference>
<dbReference type="Gene3D" id="1.10.1330.10">
    <property type="entry name" value="Dockerin domain"/>
    <property type="match status" value="1"/>
</dbReference>
<accession>A0A315XTT6</accession>
<dbReference type="Gene3D" id="3.40.50.1110">
    <property type="entry name" value="SGNH hydrolase"/>
    <property type="match status" value="1"/>
</dbReference>
<dbReference type="PANTHER" id="PTHR42767">
    <property type="entry name" value="ENDO-BETA-1,6-GALACTANASE"/>
    <property type="match status" value="1"/>
</dbReference>
<dbReference type="InterPro" id="IPR033452">
    <property type="entry name" value="GH30_C"/>
</dbReference>
<keyword evidence="1 4" id="KW-0378">Hydrolase</keyword>
<dbReference type="InterPro" id="IPR003305">
    <property type="entry name" value="CenC_carb-bd"/>
</dbReference>
<dbReference type="Gene3D" id="2.60.120.260">
    <property type="entry name" value="Galactose-binding domain-like"/>
    <property type="match status" value="1"/>
</dbReference>
<comment type="caution">
    <text evidence="4">The sequence shown here is derived from an EMBL/GenBank/DDBJ whole genome shotgun (WGS) entry which is preliminary data.</text>
</comment>